<dbReference type="Pfam" id="PF20684">
    <property type="entry name" value="Fung_rhodopsin"/>
    <property type="match status" value="1"/>
</dbReference>
<name>A0AAN6XVF9_9PEZI</name>
<feature type="transmembrane region" description="Helical" evidence="7">
    <location>
        <begin position="20"/>
        <end position="42"/>
    </location>
</feature>
<protein>
    <recommendedName>
        <fullName evidence="8">Rhodopsin domain-containing protein</fullName>
    </recommendedName>
</protein>
<sequence>MTRLGLERIAVNDPHDSGPAILGTTWALTICCILIVGLRFYLRCKLHAGLTASDWTMLGALVLQLASQGCITEAYQWGLGAHDEYLLPQTTLYPPDSIPWVQMLKWVYLSTIPGVLSSIVARISVAMLLITIFGTKRWLKYFLIVFTSLVAVLGSLSIIFSMLQSNPIEGLWNPFVPARKWDPRVPHYMVYVGGSVYAFTDLTYALFPVMIIWRLKLPLHRRLGLCILMAGSLFSMGACIMRIVISHDLTLHQSAVGMLWALLEQCLVIALGSAPILASTRRLEIVKSWSASIASLVDRSPLGSLRGSKRDGHSTGSDGAGRRRGFPKRSKAIQLRTPESPVPGSCSDGEKGTKEKMKFLNTVTVYSTFNMSRLHRDDAHSFRSDSENGLVDRHDVVPSYPPPVAGSRRIVVTADHDAGRMV</sequence>
<evidence type="ECO:0000256" key="3">
    <source>
        <dbReference type="ARBA" id="ARBA00022989"/>
    </source>
</evidence>
<feature type="transmembrane region" description="Helical" evidence="7">
    <location>
        <begin position="141"/>
        <end position="163"/>
    </location>
</feature>
<evidence type="ECO:0000256" key="4">
    <source>
        <dbReference type="ARBA" id="ARBA00023136"/>
    </source>
</evidence>
<dbReference type="Proteomes" id="UP001301769">
    <property type="component" value="Unassembled WGS sequence"/>
</dbReference>
<keyword evidence="2 7" id="KW-0812">Transmembrane</keyword>
<evidence type="ECO:0000313" key="10">
    <source>
        <dbReference type="Proteomes" id="UP001301769"/>
    </source>
</evidence>
<evidence type="ECO:0000256" key="7">
    <source>
        <dbReference type="SAM" id="Phobius"/>
    </source>
</evidence>
<dbReference type="PANTHER" id="PTHR33048">
    <property type="entry name" value="PTH11-LIKE INTEGRAL MEMBRANE PROTEIN (AFU_ORTHOLOGUE AFUA_5G11245)"/>
    <property type="match status" value="1"/>
</dbReference>
<dbReference type="AlphaFoldDB" id="A0AAN6XVF9"/>
<feature type="transmembrane region" description="Helical" evidence="7">
    <location>
        <begin position="106"/>
        <end position="129"/>
    </location>
</feature>
<feature type="compositionally biased region" description="Basic residues" evidence="6">
    <location>
        <begin position="322"/>
        <end position="331"/>
    </location>
</feature>
<feature type="region of interest" description="Disordered" evidence="6">
    <location>
        <begin position="304"/>
        <end position="352"/>
    </location>
</feature>
<feature type="transmembrane region" description="Helical" evidence="7">
    <location>
        <begin position="54"/>
        <end position="77"/>
    </location>
</feature>
<organism evidence="9 10">
    <name type="scientific">Rhypophila decipiens</name>
    <dbReference type="NCBI Taxonomy" id="261697"/>
    <lineage>
        <taxon>Eukaryota</taxon>
        <taxon>Fungi</taxon>
        <taxon>Dikarya</taxon>
        <taxon>Ascomycota</taxon>
        <taxon>Pezizomycotina</taxon>
        <taxon>Sordariomycetes</taxon>
        <taxon>Sordariomycetidae</taxon>
        <taxon>Sordariales</taxon>
        <taxon>Naviculisporaceae</taxon>
        <taxon>Rhypophila</taxon>
    </lineage>
</organism>
<evidence type="ECO:0000256" key="1">
    <source>
        <dbReference type="ARBA" id="ARBA00004141"/>
    </source>
</evidence>
<comment type="subcellular location">
    <subcellularLocation>
        <location evidence="1">Membrane</location>
        <topology evidence="1">Multi-pass membrane protein</topology>
    </subcellularLocation>
</comment>
<evidence type="ECO:0000256" key="6">
    <source>
        <dbReference type="SAM" id="MobiDB-lite"/>
    </source>
</evidence>
<keyword evidence="4 7" id="KW-0472">Membrane</keyword>
<feature type="transmembrane region" description="Helical" evidence="7">
    <location>
        <begin position="188"/>
        <end position="213"/>
    </location>
</feature>
<keyword evidence="3 7" id="KW-1133">Transmembrane helix</keyword>
<reference evidence="9" key="2">
    <citation type="submission" date="2023-05" db="EMBL/GenBank/DDBJ databases">
        <authorList>
            <consortium name="Lawrence Berkeley National Laboratory"/>
            <person name="Steindorff A."/>
            <person name="Hensen N."/>
            <person name="Bonometti L."/>
            <person name="Westerberg I."/>
            <person name="Brannstrom I.O."/>
            <person name="Guillou S."/>
            <person name="Cros-Aarteil S."/>
            <person name="Calhoun S."/>
            <person name="Haridas S."/>
            <person name="Kuo A."/>
            <person name="Mondo S."/>
            <person name="Pangilinan J."/>
            <person name="Riley R."/>
            <person name="Labutti K."/>
            <person name="Andreopoulos B."/>
            <person name="Lipzen A."/>
            <person name="Chen C."/>
            <person name="Yanf M."/>
            <person name="Daum C."/>
            <person name="Ng V."/>
            <person name="Clum A."/>
            <person name="Ohm R."/>
            <person name="Martin F."/>
            <person name="Silar P."/>
            <person name="Natvig D."/>
            <person name="Lalanne C."/>
            <person name="Gautier V."/>
            <person name="Ament-Velasquez S.L."/>
            <person name="Kruys A."/>
            <person name="Hutchinson M.I."/>
            <person name="Powell A.J."/>
            <person name="Barry K."/>
            <person name="Miller A.N."/>
            <person name="Grigoriev I.V."/>
            <person name="Debuchy R."/>
            <person name="Gladieux P."/>
            <person name="Thoren M.H."/>
            <person name="Johannesson H."/>
        </authorList>
    </citation>
    <scope>NUCLEOTIDE SEQUENCE</scope>
    <source>
        <strain evidence="9">PSN293</strain>
    </source>
</reference>
<gene>
    <name evidence="9" type="ORF">QBC37DRAFT_298765</name>
</gene>
<proteinExistence type="inferred from homology"/>
<evidence type="ECO:0000256" key="5">
    <source>
        <dbReference type="ARBA" id="ARBA00038359"/>
    </source>
</evidence>
<dbReference type="PANTHER" id="PTHR33048:SF146">
    <property type="entry name" value="INTEGRAL MEMBRANE PROTEIN"/>
    <property type="match status" value="1"/>
</dbReference>
<evidence type="ECO:0000259" key="8">
    <source>
        <dbReference type="Pfam" id="PF20684"/>
    </source>
</evidence>
<reference evidence="9" key="1">
    <citation type="journal article" date="2023" name="Mol. Phylogenet. Evol.">
        <title>Genome-scale phylogeny and comparative genomics of the fungal order Sordariales.</title>
        <authorList>
            <person name="Hensen N."/>
            <person name="Bonometti L."/>
            <person name="Westerberg I."/>
            <person name="Brannstrom I.O."/>
            <person name="Guillou S."/>
            <person name="Cros-Aarteil S."/>
            <person name="Calhoun S."/>
            <person name="Haridas S."/>
            <person name="Kuo A."/>
            <person name="Mondo S."/>
            <person name="Pangilinan J."/>
            <person name="Riley R."/>
            <person name="LaButti K."/>
            <person name="Andreopoulos B."/>
            <person name="Lipzen A."/>
            <person name="Chen C."/>
            <person name="Yan M."/>
            <person name="Daum C."/>
            <person name="Ng V."/>
            <person name="Clum A."/>
            <person name="Steindorff A."/>
            <person name="Ohm R.A."/>
            <person name="Martin F."/>
            <person name="Silar P."/>
            <person name="Natvig D.O."/>
            <person name="Lalanne C."/>
            <person name="Gautier V."/>
            <person name="Ament-Velasquez S.L."/>
            <person name="Kruys A."/>
            <person name="Hutchinson M.I."/>
            <person name="Powell A.J."/>
            <person name="Barry K."/>
            <person name="Miller A.N."/>
            <person name="Grigoriev I.V."/>
            <person name="Debuchy R."/>
            <person name="Gladieux P."/>
            <person name="Hiltunen Thoren M."/>
            <person name="Johannesson H."/>
        </authorList>
    </citation>
    <scope>NUCLEOTIDE SEQUENCE</scope>
    <source>
        <strain evidence="9">PSN293</strain>
    </source>
</reference>
<feature type="transmembrane region" description="Helical" evidence="7">
    <location>
        <begin position="225"/>
        <end position="245"/>
    </location>
</feature>
<dbReference type="EMBL" id="MU858296">
    <property type="protein sequence ID" value="KAK4207419.1"/>
    <property type="molecule type" value="Genomic_DNA"/>
</dbReference>
<comment type="similarity">
    <text evidence="5">Belongs to the SAT4 family.</text>
</comment>
<accession>A0AAN6XVF9</accession>
<evidence type="ECO:0000313" key="9">
    <source>
        <dbReference type="EMBL" id="KAK4207419.1"/>
    </source>
</evidence>
<keyword evidence="10" id="KW-1185">Reference proteome</keyword>
<comment type="caution">
    <text evidence="9">The sequence shown here is derived from an EMBL/GenBank/DDBJ whole genome shotgun (WGS) entry which is preliminary data.</text>
</comment>
<dbReference type="InterPro" id="IPR049326">
    <property type="entry name" value="Rhodopsin_dom_fungi"/>
</dbReference>
<feature type="transmembrane region" description="Helical" evidence="7">
    <location>
        <begin position="257"/>
        <end position="278"/>
    </location>
</feature>
<evidence type="ECO:0000256" key="2">
    <source>
        <dbReference type="ARBA" id="ARBA00022692"/>
    </source>
</evidence>
<dbReference type="GO" id="GO:0016020">
    <property type="term" value="C:membrane"/>
    <property type="evidence" value="ECO:0007669"/>
    <property type="project" value="UniProtKB-SubCell"/>
</dbReference>
<feature type="domain" description="Rhodopsin" evidence="8">
    <location>
        <begin position="38"/>
        <end position="279"/>
    </location>
</feature>
<dbReference type="InterPro" id="IPR052337">
    <property type="entry name" value="SAT4-like"/>
</dbReference>